<evidence type="ECO:0000256" key="5">
    <source>
        <dbReference type="ARBA" id="ARBA00022605"/>
    </source>
</evidence>
<comment type="caution">
    <text evidence="13">The sequence shown here is derived from an EMBL/GenBank/DDBJ whole genome shotgun (WGS) entry which is preliminary data.</text>
</comment>
<dbReference type="CDD" id="cd06446">
    <property type="entry name" value="Trp-synth_B"/>
    <property type="match status" value="1"/>
</dbReference>
<comment type="pathway">
    <text evidence="2 11">Amino-acid biosynthesis; L-tryptophan biosynthesis; L-tryptophan from chorismate: step 5/5.</text>
</comment>
<evidence type="ECO:0000256" key="9">
    <source>
        <dbReference type="ARBA" id="ARBA00023239"/>
    </source>
</evidence>
<dbReference type="InterPro" id="IPR023026">
    <property type="entry name" value="Trp_synth_beta/beta-like"/>
</dbReference>
<proteinExistence type="inferred from homology"/>
<dbReference type="Proteomes" id="UP001596250">
    <property type="component" value="Unassembled WGS sequence"/>
</dbReference>
<dbReference type="InterPro" id="IPR001926">
    <property type="entry name" value="TrpB-like_PALP"/>
</dbReference>
<dbReference type="RefSeq" id="WP_379893434.1">
    <property type="nucleotide sequence ID" value="NZ_CBCSCT010000004.1"/>
</dbReference>
<gene>
    <name evidence="11 13" type="primary">trpB</name>
    <name evidence="13" type="ORF">ACFPXP_06635</name>
</gene>
<evidence type="ECO:0000256" key="3">
    <source>
        <dbReference type="ARBA" id="ARBA00009982"/>
    </source>
</evidence>
<dbReference type="PANTHER" id="PTHR48077:SF3">
    <property type="entry name" value="TRYPTOPHAN SYNTHASE"/>
    <property type="match status" value="1"/>
</dbReference>
<accession>A0ABW1IM01</accession>
<comment type="subunit">
    <text evidence="4 11">Tetramer of two alpha and two beta chains.</text>
</comment>
<evidence type="ECO:0000313" key="13">
    <source>
        <dbReference type="EMBL" id="MFC5986107.1"/>
    </source>
</evidence>
<keyword evidence="5 11" id="KW-0028">Amino-acid biosynthesis</keyword>
<dbReference type="GO" id="GO:0004834">
    <property type="term" value="F:tryptophan synthase activity"/>
    <property type="evidence" value="ECO:0007669"/>
    <property type="project" value="UniProtKB-EC"/>
</dbReference>
<evidence type="ECO:0000256" key="2">
    <source>
        <dbReference type="ARBA" id="ARBA00004733"/>
    </source>
</evidence>
<dbReference type="HAMAP" id="MF_00133">
    <property type="entry name" value="Trp_synth_beta"/>
    <property type="match status" value="1"/>
</dbReference>
<comment type="function">
    <text evidence="11">The beta subunit is responsible for the synthesis of L-tryptophan from indole and L-serine.</text>
</comment>
<keyword evidence="14" id="KW-1185">Reference proteome</keyword>
<dbReference type="PROSITE" id="PS00168">
    <property type="entry name" value="TRP_SYNTHASE_BETA"/>
    <property type="match status" value="1"/>
</dbReference>
<keyword evidence="6 11" id="KW-0822">Tryptophan biosynthesis</keyword>
<sequence length="397" mass="43552">MNQVPDEHGRFGPFGGRYVPETLMNALMELEEAYKHYSQDPSFQEEIRFLLKQYSGRPTTLYYAERLTEHLGGAKIYLKREDLNHTGAHKINNAIGQAVLAKRMGKKKVIAETGAGQHGVASATVAALLGLECKVFMGEEDTIRQKLNVFRMNLLGAEVVPVMSGTRTLKDACNETLRYWVSNVHDTYYILGSATGPHPYPMMVRDFQRIIGDEARKQILEQEGRLPDTVIACVGGGSNAIGIFYPFVQDEGVRLIGVEAAGKGVDTEEHAATMTKGSHGVFQGSMSYLLQDENGQVLPAHSISAGLDYPGIGPEHSYLKDTNRAEYVPATDQEALEALQLLSRKEGIIPALESAHAIAYTMKLAPTMDKDQIIVVSLSGRGDKDVESIMQYMGGEA</sequence>
<evidence type="ECO:0000313" key="14">
    <source>
        <dbReference type="Proteomes" id="UP001596250"/>
    </source>
</evidence>
<keyword evidence="8 11" id="KW-0057">Aromatic amino acid biosynthesis</keyword>
<reference evidence="14" key="1">
    <citation type="journal article" date="2019" name="Int. J. Syst. Evol. Microbiol.">
        <title>The Global Catalogue of Microorganisms (GCM) 10K type strain sequencing project: providing services to taxonomists for standard genome sequencing and annotation.</title>
        <authorList>
            <consortium name="The Broad Institute Genomics Platform"/>
            <consortium name="The Broad Institute Genome Sequencing Center for Infectious Disease"/>
            <person name="Wu L."/>
            <person name="Ma J."/>
        </authorList>
    </citation>
    <scope>NUCLEOTIDE SEQUENCE [LARGE SCALE GENOMIC DNA]</scope>
    <source>
        <strain evidence="14">CCM 8749</strain>
    </source>
</reference>
<evidence type="ECO:0000256" key="8">
    <source>
        <dbReference type="ARBA" id="ARBA00023141"/>
    </source>
</evidence>
<evidence type="ECO:0000256" key="11">
    <source>
        <dbReference type="HAMAP-Rule" id="MF_00133"/>
    </source>
</evidence>
<dbReference type="InterPro" id="IPR036052">
    <property type="entry name" value="TrpB-like_PALP_sf"/>
</dbReference>
<comment type="cofactor">
    <cofactor evidence="1 11">
        <name>pyridoxal 5'-phosphate</name>
        <dbReference type="ChEBI" id="CHEBI:597326"/>
    </cofactor>
</comment>
<comment type="similarity">
    <text evidence="3 11">Belongs to the TrpB family.</text>
</comment>
<dbReference type="PIRSF" id="PIRSF001413">
    <property type="entry name" value="Trp_syn_beta"/>
    <property type="match status" value="1"/>
</dbReference>
<comment type="catalytic activity">
    <reaction evidence="10 11">
        <text>(1S,2R)-1-C-(indol-3-yl)glycerol 3-phosphate + L-serine = D-glyceraldehyde 3-phosphate + L-tryptophan + H2O</text>
        <dbReference type="Rhea" id="RHEA:10532"/>
        <dbReference type="ChEBI" id="CHEBI:15377"/>
        <dbReference type="ChEBI" id="CHEBI:33384"/>
        <dbReference type="ChEBI" id="CHEBI:57912"/>
        <dbReference type="ChEBI" id="CHEBI:58866"/>
        <dbReference type="ChEBI" id="CHEBI:59776"/>
        <dbReference type="EC" id="4.2.1.20"/>
    </reaction>
</comment>
<protein>
    <recommendedName>
        <fullName evidence="11">Tryptophan synthase beta chain</fullName>
        <ecNumber evidence="11">4.2.1.20</ecNumber>
    </recommendedName>
</protein>
<feature type="modified residue" description="N6-(pyridoxal phosphate)lysine" evidence="11">
    <location>
        <position position="90"/>
    </location>
</feature>
<organism evidence="13 14">
    <name type="scientific">Marinicrinis lubricantis</name>
    <dbReference type="NCBI Taxonomy" id="2086470"/>
    <lineage>
        <taxon>Bacteria</taxon>
        <taxon>Bacillati</taxon>
        <taxon>Bacillota</taxon>
        <taxon>Bacilli</taxon>
        <taxon>Bacillales</taxon>
        <taxon>Paenibacillaceae</taxon>
    </lineage>
</organism>
<dbReference type="EMBL" id="JBHSQV010000035">
    <property type="protein sequence ID" value="MFC5986107.1"/>
    <property type="molecule type" value="Genomic_DNA"/>
</dbReference>
<evidence type="ECO:0000256" key="6">
    <source>
        <dbReference type="ARBA" id="ARBA00022822"/>
    </source>
</evidence>
<keyword evidence="9 11" id="KW-0456">Lyase</keyword>
<dbReference type="PANTHER" id="PTHR48077">
    <property type="entry name" value="TRYPTOPHAN SYNTHASE-RELATED"/>
    <property type="match status" value="1"/>
</dbReference>
<keyword evidence="7 11" id="KW-0663">Pyridoxal phosphate</keyword>
<evidence type="ECO:0000256" key="1">
    <source>
        <dbReference type="ARBA" id="ARBA00001933"/>
    </source>
</evidence>
<evidence type="ECO:0000256" key="4">
    <source>
        <dbReference type="ARBA" id="ARBA00011270"/>
    </source>
</evidence>
<dbReference type="EC" id="4.2.1.20" evidence="11"/>
<dbReference type="Pfam" id="PF00291">
    <property type="entry name" value="PALP"/>
    <property type="match status" value="1"/>
</dbReference>
<dbReference type="InterPro" id="IPR006654">
    <property type="entry name" value="Trp_synth_beta"/>
</dbReference>
<evidence type="ECO:0000256" key="10">
    <source>
        <dbReference type="ARBA" id="ARBA00049047"/>
    </source>
</evidence>
<dbReference type="InterPro" id="IPR006653">
    <property type="entry name" value="Trp_synth_b_CS"/>
</dbReference>
<evidence type="ECO:0000256" key="7">
    <source>
        <dbReference type="ARBA" id="ARBA00022898"/>
    </source>
</evidence>
<name>A0ABW1IM01_9BACL</name>
<dbReference type="Gene3D" id="3.40.50.1100">
    <property type="match status" value="2"/>
</dbReference>
<dbReference type="NCBIfam" id="TIGR00263">
    <property type="entry name" value="trpB"/>
    <property type="match status" value="1"/>
</dbReference>
<feature type="domain" description="Tryptophan synthase beta chain-like PALP" evidence="12">
    <location>
        <begin position="56"/>
        <end position="380"/>
    </location>
</feature>
<dbReference type="SUPFAM" id="SSF53686">
    <property type="entry name" value="Tryptophan synthase beta subunit-like PLP-dependent enzymes"/>
    <property type="match status" value="1"/>
</dbReference>
<evidence type="ECO:0000259" key="12">
    <source>
        <dbReference type="Pfam" id="PF00291"/>
    </source>
</evidence>